<dbReference type="GO" id="GO:0006508">
    <property type="term" value="P:proteolysis"/>
    <property type="evidence" value="ECO:0007669"/>
    <property type="project" value="UniProtKB-KW"/>
</dbReference>
<evidence type="ECO:0000259" key="3">
    <source>
        <dbReference type="Pfam" id="PF12436"/>
    </source>
</evidence>
<evidence type="ECO:0000256" key="1">
    <source>
        <dbReference type="ARBA" id="ARBA00022786"/>
    </source>
</evidence>
<comment type="caution">
    <text evidence="4">The sequence shown here is derived from an EMBL/GenBank/DDBJ whole genome shotgun (WGS) entry which is preliminary data.</text>
</comment>
<evidence type="ECO:0000256" key="2">
    <source>
        <dbReference type="SAM" id="MobiDB-lite"/>
    </source>
</evidence>
<dbReference type="AlphaFoldDB" id="A0A7J0ES12"/>
<dbReference type="Proteomes" id="UP000585474">
    <property type="component" value="Unassembled WGS sequence"/>
</dbReference>
<organism evidence="4 5">
    <name type="scientific">Actinidia rufa</name>
    <dbReference type="NCBI Taxonomy" id="165716"/>
    <lineage>
        <taxon>Eukaryota</taxon>
        <taxon>Viridiplantae</taxon>
        <taxon>Streptophyta</taxon>
        <taxon>Embryophyta</taxon>
        <taxon>Tracheophyta</taxon>
        <taxon>Spermatophyta</taxon>
        <taxon>Magnoliopsida</taxon>
        <taxon>eudicotyledons</taxon>
        <taxon>Gunneridae</taxon>
        <taxon>Pentapetalae</taxon>
        <taxon>asterids</taxon>
        <taxon>Ericales</taxon>
        <taxon>Actinidiaceae</taxon>
        <taxon>Actinidia</taxon>
    </lineage>
</organism>
<dbReference type="Gene3D" id="3.10.20.90">
    <property type="entry name" value="Phosphatidylinositol 3-kinase Catalytic Subunit, Chain A, domain 1"/>
    <property type="match status" value="1"/>
</dbReference>
<feature type="domain" description="Ubiquitin carboxyl-terminal hydrolase 7 ICP0-binding" evidence="3">
    <location>
        <begin position="62"/>
        <end position="152"/>
    </location>
</feature>
<keyword evidence="4" id="KW-0645">Protease</keyword>
<reference evidence="4 5" key="1">
    <citation type="submission" date="2019-07" db="EMBL/GenBank/DDBJ databases">
        <title>De Novo Assembly of kiwifruit Actinidia rufa.</title>
        <authorList>
            <person name="Sugita-Konishi S."/>
            <person name="Sato K."/>
            <person name="Mori E."/>
            <person name="Abe Y."/>
            <person name="Kisaki G."/>
            <person name="Hamano K."/>
            <person name="Suezawa K."/>
            <person name="Otani M."/>
            <person name="Fukuda T."/>
            <person name="Manabe T."/>
            <person name="Gomi K."/>
            <person name="Tabuchi M."/>
            <person name="Akimitsu K."/>
            <person name="Kataoka I."/>
        </authorList>
    </citation>
    <scope>NUCLEOTIDE SEQUENCE [LARGE SCALE GENOMIC DNA]</scope>
    <source>
        <strain evidence="5">cv. Fuchu</strain>
    </source>
</reference>
<dbReference type="EMBL" id="BJWL01000006">
    <property type="protein sequence ID" value="GFY89110.1"/>
    <property type="molecule type" value="Genomic_DNA"/>
</dbReference>
<protein>
    <submittedName>
        <fullName evidence="4">Ubiquitin-specific protease 12</fullName>
    </submittedName>
</protein>
<feature type="compositionally biased region" description="Polar residues" evidence="2">
    <location>
        <begin position="200"/>
        <end position="210"/>
    </location>
</feature>
<dbReference type="InterPro" id="IPR024729">
    <property type="entry name" value="USP7_ICP0-binding_dom"/>
</dbReference>
<feature type="region of interest" description="Disordered" evidence="2">
    <location>
        <begin position="193"/>
        <end position="227"/>
    </location>
</feature>
<evidence type="ECO:0000313" key="4">
    <source>
        <dbReference type="EMBL" id="GFY89110.1"/>
    </source>
</evidence>
<keyword evidence="1" id="KW-0833">Ubl conjugation pathway</keyword>
<sequence>MLKKEQGENELKRNEKVIKVARDEDLLEQIGRNIWFDLVDHDKVQSFRIKKKMRFKFFKVGQLIEVSNETNNAELKLFLEVEFGQDLRPISPPPKRKKDILLFFKLYDPVKEELRYVGRLFVNAKGRPVEILTKLNEMAGFAADEEITLFEATGHVGLGNQGTVQVDHQDESQHPFPKNNSQDLAYTEAPNVVKEEEQVPSESTPRTSCNGIPPPPQALRPTSGTQVHPVNASLLDNIVRSEDAAPAGKVRFLSYWVSSEASFLLERIHGLHEDTFTNFSMKGGPMQTGVLEVFASFIESMSTNKVNEVEALSQAVISLEDFEQVGLDLSWLKQRLDEAKRVNKCSDSVVFMELCASNLEVARARVRELNEGLIKAKAEVEDRLRELPNSLGVDDYILKDVV</sequence>
<proteinExistence type="predicted"/>
<keyword evidence="5" id="KW-1185">Reference proteome</keyword>
<keyword evidence="4" id="KW-0378">Hydrolase</keyword>
<accession>A0A7J0ES12</accession>
<evidence type="ECO:0000313" key="5">
    <source>
        <dbReference type="Proteomes" id="UP000585474"/>
    </source>
</evidence>
<dbReference type="OrthoDB" id="289038at2759"/>
<gene>
    <name evidence="4" type="ORF">Acr_06g0010500</name>
</gene>
<dbReference type="GO" id="GO:0008233">
    <property type="term" value="F:peptidase activity"/>
    <property type="evidence" value="ECO:0007669"/>
    <property type="project" value="UniProtKB-KW"/>
</dbReference>
<dbReference type="Pfam" id="PF12436">
    <property type="entry name" value="USP7_ICP0_bdg"/>
    <property type="match status" value="1"/>
</dbReference>
<name>A0A7J0ES12_9ERIC</name>